<evidence type="ECO:0000256" key="6">
    <source>
        <dbReference type="RuleBase" id="RU000477"/>
    </source>
</evidence>
<feature type="transmembrane region" description="Helical" evidence="7">
    <location>
        <begin position="28"/>
        <end position="46"/>
    </location>
</feature>
<dbReference type="CDD" id="cd00333">
    <property type="entry name" value="MIP"/>
    <property type="match status" value="1"/>
</dbReference>
<accession>A0ABX8ENF0</accession>
<keyword evidence="9" id="KW-1185">Reference proteome</keyword>
<dbReference type="InterPro" id="IPR000425">
    <property type="entry name" value="MIP"/>
</dbReference>
<dbReference type="EMBL" id="CP075371">
    <property type="protein sequence ID" value="QVT82011.1"/>
    <property type="molecule type" value="Genomic_DNA"/>
</dbReference>
<dbReference type="Pfam" id="PF00230">
    <property type="entry name" value="MIP"/>
    <property type="match status" value="1"/>
</dbReference>
<feature type="transmembrane region" description="Helical" evidence="7">
    <location>
        <begin position="175"/>
        <end position="194"/>
    </location>
</feature>
<organism evidence="8 9">
    <name type="scientific">Nocardioides aquaticus</name>
    <dbReference type="NCBI Taxonomy" id="160826"/>
    <lineage>
        <taxon>Bacteria</taxon>
        <taxon>Bacillati</taxon>
        <taxon>Actinomycetota</taxon>
        <taxon>Actinomycetes</taxon>
        <taxon>Propionibacteriales</taxon>
        <taxon>Nocardioidaceae</taxon>
        <taxon>Nocardioides</taxon>
    </lineage>
</organism>
<protein>
    <submittedName>
        <fullName evidence="8">Aquaporin Z</fullName>
    </submittedName>
</protein>
<gene>
    <name evidence="8" type="primary">aqpZ</name>
    <name evidence="8" type="ORF">ENKNEFLB_04430</name>
</gene>
<dbReference type="InterPro" id="IPR023271">
    <property type="entry name" value="Aquaporin-like"/>
</dbReference>
<dbReference type="InterPro" id="IPR022357">
    <property type="entry name" value="MIP_CS"/>
</dbReference>
<dbReference type="NCBIfam" id="NF003838">
    <property type="entry name" value="PRK05420.1"/>
    <property type="match status" value="1"/>
</dbReference>
<evidence type="ECO:0000256" key="4">
    <source>
        <dbReference type="ARBA" id="ARBA00022989"/>
    </source>
</evidence>
<keyword evidence="4 7" id="KW-1133">Transmembrane helix</keyword>
<dbReference type="SUPFAM" id="SSF81338">
    <property type="entry name" value="Aquaporin-like"/>
    <property type="match status" value="1"/>
</dbReference>
<evidence type="ECO:0000313" key="9">
    <source>
        <dbReference type="Proteomes" id="UP000679307"/>
    </source>
</evidence>
<dbReference type="Gene3D" id="1.20.1080.10">
    <property type="entry name" value="Glycerol uptake facilitator protein"/>
    <property type="match status" value="1"/>
</dbReference>
<sequence>MSTRTPTRPAPPTGTATPSLARRLPVEALGTFWLVLAGCGTAVLAGDEVGFVGISLAFGLAVLTMAYAVGHVSGAHFNPAVSVGLAVAGRFAWRDVPGYVVAQAAGGSLGALVLYVVASGRSGFSLADGFATNGYGDLSPTGYSLLAVAVAEAVLTFVFLYVILGVTDRRAPAGFGPLAIGLALTLIHLISIPVSNTSVNPARSLAVAWFDLAALGQVWLFLLAPVVGAALAGATYALVTGVDRRGTEIDGDDRVG</sequence>
<proteinExistence type="inferred from homology"/>
<evidence type="ECO:0000256" key="1">
    <source>
        <dbReference type="ARBA" id="ARBA00004141"/>
    </source>
</evidence>
<feature type="transmembrane region" description="Helical" evidence="7">
    <location>
        <begin position="143"/>
        <end position="163"/>
    </location>
</feature>
<keyword evidence="3 6" id="KW-0812">Transmembrane</keyword>
<evidence type="ECO:0000256" key="7">
    <source>
        <dbReference type="SAM" id="Phobius"/>
    </source>
</evidence>
<dbReference type="PRINTS" id="PR00783">
    <property type="entry name" value="MINTRINSICP"/>
</dbReference>
<dbReference type="RefSeq" id="WP_214057288.1">
    <property type="nucleotide sequence ID" value="NZ_BAAAHS010000049.1"/>
</dbReference>
<keyword evidence="2 6" id="KW-0813">Transport</keyword>
<feature type="transmembrane region" description="Helical" evidence="7">
    <location>
        <begin position="100"/>
        <end position="118"/>
    </location>
</feature>
<keyword evidence="5 7" id="KW-0472">Membrane</keyword>
<feature type="transmembrane region" description="Helical" evidence="7">
    <location>
        <begin position="214"/>
        <end position="239"/>
    </location>
</feature>
<evidence type="ECO:0000256" key="5">
    <source>
        <dbReference type="ARBA" id="ARBA00023136"/>
    </source>
</evidence>
<feature type="transmembrane region" description="Helical" evidence="7">
    <location>
        <begin position="51"/>
        <end position="69"/>
    </location>
</feature>
<comment type="similarity">
    <text evidence="6">Belongs to the MIP/aquaporin (TC 1.A.8) family.</text>
</comment>
<evidence type="ECO:0000256" key="3">
    <source>
        <dbReference type="ARBA" id="ARBA00022692"/>
    </source>
</evidence>
<dbReference type="InterPro" id="IPR034294">
    <property type="entry name" value="Aquaporin_transptr"/>
</dbReference>
<comment type="subcellular location">
    <subcellularLocation>
        <location evidence="1">Membrane</location>
        <topology evidence="1">Multi-pass membrane protein</topology>
    </subcellularLocation>
</comment>
<dbReference type="PANTHER" id="PTHR45724:SF13">
    <property type="entry name" value="AQUAPORIN NIP1-1-RELATED"/>
    <property type="match status" value="1"/>
</dbReference>
<name>A0ABX8ENF0_9ACTN</name>
<dbReference type="PANTHER" id="PTHR45724">
    <property type="entry name" value="AQUAPORIN NIP2-1"/>
    <property type="match status" value="1"/>
</dbReference>
<dbReference type="Proteomes" id="UP000679307">
    <property type="component" value="Chromosome"/>
</dbReference>
<dbReference type="PROSITE" id="PS00221">
    <property type="entry name" value="MIP"/>
    <property type="match status" value="1"/>
</dbReference>
<reference evidence="8 9" key="1">
    <citation type="submission" date="2021-05" db="EMBL/GenBank/DDBJ databases">
        <title>Complete genome of Nocardioides aquaticus KCTC 9944T isolated from meromictic and hypersaline Ekho Lake, Antarctica.</title>
        <authorList>
            <person name="Hwang K."/>
            <person name="Kim K.M."/>
            <person name="Choe H."/>
        </authorList>
    </citation>
    <scope>NUCLEOTIDE SEQUENCE [LARGE SCALE GENOMIC DNA]</scope>
    <source>
        <strain evidence="8 9">KCTC 9944</strain>
    </source>
</reference>
<evidence type="ECO:0000313" key="8">
    <source>
        <dbReference type="EMBL" id="QVT82011.1"/>
    </source>
</evidence>
<dbReference type="NCBIfam" id="TIGR00861">
    <property type="entry name" value="MIP"/>
    <property type="match status" value="1"/>
</dbReference>
<evidence type="ECO:0000256" key="2">
    <source>
        <dbReference type="ARBA" id="ARBA00022448"/>
    </source>
</evidence>